<feature type="transmembrane region" description="Helical" evidence="8">
    <location>
        <begin position="85"/>
        <end position="106"/>
    </location>
</feature>
<dbReference type="PRINTS" id="PR00237">
    <property type="entry name" value="GPCRRHODOPSN"/>
</dbReference>
<evidence type="ECO:0000256" key="6">
    <source>
        <dbReference type="ARBA" id="ARBA00023170"/>
    </source>
</evidence>
<dbReference type="PANTHER" id="PTHR24243">
    <property type="entry name" value="G-PROTEIN COUPLED RECEPTOR"/>
    <property type="match status" value="1"/>
</dbReference>
<dbReference type="AlphaFoldDB" id="A0A1S3HQY8"/>
<dbReference type="OrthoDB" id="9999179at2759"/>
<keyword evidence="5 8" id="KW-0472">Membrane</keyword>
<feature type="transmembrane region" description="Helical" evidence="8">
    <location>
        <begin position="266"/>
        <end position="286"/>
    </location>
</feature>
<evidence type="ECO:0000256" key="1">
    <source>
        <dbReference type="ARBA" id="ARBA00004141"/>
    </source>
</evidence>
<dbReference type="SMART" id="SM01381">
    <property type="entry name" value="7TM_GPCR_Srsx"/>
    <property type="match status" value="1"/>
</dbReference>
<feature type="transmembrane region" description="Helical" evidence="8">
    <location>
        <begin position="164"/>
        <end position="186"/>
    </location>
</feature>
<feature type="transmembrane region" description="Helical" evidence="8">
    <location>
        <begin position="306"/>
        <end position="329"/>
    </location>
</feature>
<dbReference type="PANTHER" id="PTHR24243:SF230">
    <property type="entry name" value="G-PROTEIN COUPLED RECEPTORS FAMILY 1 PROFILE DOMAIN-CONTAINING PROTEIN"/>
    <property type="match status" value="1"/>
</dbReference>
<evidence type="ECO:0000313" key="11">
    <source>
        <dbReference type="RefSeq" id="XP_013388452.1"/>
    </source>
</evidence>
<keyword evidence="10" id="KW-1185">Reference proteome</keyword>
<reference evidence="11" key="1">
    <citation type="submission" date="2025-08" db="UniProtKB">
        <authorList>
            <consortium name="RefSeq"/>
        </authorList>
    </citation>
    <scope>IDENTIFICATION</scope>
    <source>
        <tissue evidence="11">Gonads</tissue>
    </source>
</reference>
<name>A0A1S3HQY8_LINAN</name>
<feature type="transmembrane region" description="Helical" evidence="8">
    <location>
        <begin position="52"/>
        <end position="73"/>
    </location>
</feature>
<gene>
    <name evidence="11" type="primary">LOC106157370</name>
</gene>
<keyword evidence="3 8" id="KW-1133">Transmembrane helix</keyword>
<dbReference type="InParanoid" id="A0A1S3HQY8"/>
<evidence type="ECO:0000313" key="10">
    <source>
        <dbReference type="Proteomes" id="UP000085678"/>
    </source>
</evidence>
<feature type="transmembrane region" description="Helical" evidence="8">
    <location>
        <begin position="217"/>
        <end position="238"/>
    </location>
</feature>
<evidence type="ECO:0000256" key="8">
    <source>
        <dbReference type="SAM" id="Phobius"/>
    </source>
</evidence>
<evidence type="ECO:0000256" key="2">
    <source>
        <dbReference type="ARBA" id="ARBA00022692"/>
    </source>
</evidence>
<dbReference type="Proteomes" id="UP000085678">
    <property type="component" value="Unplaced"/>
</dbReference>
<evidence type="ECO:0000256" key="4">
    <source>
        <dbReference type="ARBA" id="ARBA00023040"/>
    </source>
</evidence>
<dbReference type="PROSITE" id="PS50262">
    <property type="entry name" value="G_PROTEIN_RECEP_F1_2"/>
    <property type="match status" value="1"/>
</dbReference>
<keyword evidence="2 8" id="KW-0812">Transmembrane</keyword>
<proteinExistence type="predicted"/>
<comment type="subcellular location">
    <subcellularLocation>
        <location evidence="1">Membrane</location>
        <topology evidence="1">Multi-pass membrane protein</topology>
    </subcellularLocation>
</comment>
<dbReference type="Gene3D" id="1.20.1070.10">
    <property type="entry name" value="Rhodopsin 7-helix transmembrane proteins"/>
    <property type="match status" value="1"/>
</dbReference>
<dbReference type="InterPro" id="IPR000276">
    <property type="entry name" value="GPCR_Rhodpsn"/>
</dbReference>
<feature type="transmembrane region" description="Helical" evidence="8">
    <location>
        <begin position="126"/>
        <end position="144"/>
    </location>
</feature>
<dbReference type="GO" id="GO:0004930">
    <property type="term" value="F:G protein-coupled receptor activity"/>
    <property type="evidence" value="ECO:0007669"/>
    <property type="project" value="UniProtKB-KW"/>
</dbReference>
<evidence type="ECO:0000256" key="7">
    <source>
        <dbReference type="ARBA" id="ARBA00023224"/>
    </source>
</evidence>
<dbReference type="KEGG" id="lak:106157370"/>
<keyword evidence="4" id="KW-0297">G-protein coupled receptor</keyword>
<evidence type="ECO:0000256" key="3">
    <source>
        <dbReference type="ARBA" id="ARBA00022989"/>
    </source>
</evidence>
<dbReference type="RefSeq" id="XP_013388452.1">
    <property type="nucleotide sequence ID" value="XM_013532998.1"/>
</dbReference>
<evidence type="ECO:0000259" key="9">
    <source>
        <dbReference type="PROSITE" id="PS50262"/>
    </source>
</evidence>
<evidence type="ECO:0000256" key="5">
    <source>
        <dbReference type="ARBA" id="ARBA00023136"/>
    </source>
</evidence>
<keyword evidence="6" id="KW-0675">Receptor</keyword>
<dbReference type="SUPFAM" id="SSF81321">
    <property type="entry name" value="Family A G protein-coupled receptor-like"/>
    <property type="match status" value="1"/>
</dbReference>
<keyword evidence="7" id="KW-0807">Transducer</keyword>
<accession>A0A1S3HQY8</accession>
<dbReference type="GeneID" id="106157370"/>
<protein>
    <submittedName>
        <fullName evidence="11">Growth hormone secretagogue receptor type 1-like</fullName>
    </submittedName>
</protein>
<dbReference type="Pfam" id="PF00001">
    <property type="entry name" value="7tm_1"/>
    <property type="match status" value="1"/>
</dbReference>
<sequence length="389" mass="43887">MNSDILTVFLDDASWNDSNGFQSLVNGSNRSTPKWNEAKRTSAEALLSGSRIGMLPVALLGLIGNLLILILVTRSDVVKKYPLSVYLSALAVGDFIFCLDLLRWYLEWADLIPKDWGDVYCAITNFLGHFAIGLSHWTILCISLDRMVRVAFPFKAKTLLTMKLARIVVFVVVFGVGLPNIPHFVFDHQVPVDNTTWMCWTLQTDTIGPLYYNLMRILIETPPVILVIFVNCITVFKLRSHWSKMKKEGIKENWNQKRGNLHMEETALTVTLVVNGTLFVVLETPYSVTEFVAHYRSTDDISALPYMFATVFKLVSGVDHTCNFFVYIIGSAMMRREFIAMFRCPEKADGTMKMECHTNTIPVIVHPNSVDDDTVASSSFSLSSTNTRL</sequence>
<dbReference type="InterPro" id="IPR017452">
    <property type="entry name" value="GPCR_Rhodpsn_7TM"/>
</dbReference>
<dbReference type="GO" id="GO:0005886">
    <property type="term" value="C:plasma membrane"/>
    <property type="evidence" value="ECO:0007669"/>
    <property type="project" value="TreeGrafter"/>
</dbReference>
<feature type="domain" description="G-protein coupled receptors family 1 profile" evidence="9">
    <location>
        <begin position="64"/>
        <end position="327"/>
    </location>
</feature>
<organism evidence="10 11">
    <name type="scientific">Lingula anatina</name>
    <name type="common">Brachiopod</name>
    <name type="synonym">Lingula unguis</name>
    <dbReference type="NCBI Taxonomy" id="7574"/>
    <lineage>
        <taxon>Eukaryota</taxon>
        <taxon>Metazoa</taxon>
        <taxon>Spiralia</taxon>
        <taxon>Lophotrochozoa</taxon>
        <taxon>Brachiopoda</taxon>
        <taxon>Linguliformea</taxon>
        <taxon>Lingulata</taxon>
        <taxon>Lingulida</taxon>
        <taxon>Linguloidea</taxon>
        <taxon>Lingulidae</taxon>
        <taxon>Lingula</taxon>
    </lineage>
</organism>